<evidence type="ECO:0000256" key="1">
    <source>
        <dbReference type="ARBA" id="ARBA00010638"/>
    </source>
</evidence>
<dbReference type="InterPro" id="IPR037171">
    <property type="entry name" value="NagB/RpiA_transferase-like"/>
</dbReference>
<evidence type="ECO:0000256" key="2">
    <source>
        <dbReference type="ARBA" id="ARBA00022741"/>
    </source>
</evidence>
<dbReference type="SUPFAM" id="SSF100950">
    <property type="entry name" value="NagB/RpiA/CoA transferase-like"/>
    <property type="match status" value="1"/>
</dbReference>
<comment type="cofactor">
    <cofactor evidence="4">
        <name>Mg(2+)</name>
        <dbReference type="ChEBI" id="CHEBI:18420"/>
    </cofactor>
</comment>
<protein>
    <recommendedName>
        <fullName evidence="4">5-formyltetrahydrofolate cyclo-ligase</fullName>
        <ecNumber evidence="4">6.3.3.2</ecNumber>
    </recommendedName>
</protein>
<dbReference type="EMBL" id="JABFDB010000011">
    <property type="protein sequence ID" value="NYZ21258.1"/>
    <property type="molecule type" value="Genomic_DNA"/>
</dbReference>
<keyword evidence="5" id="KW-0436">Ligase</keyword>
<reference evidence="5 6" key="1">
    <citation type="submission" date="2020-05" db="EMBL/GenBank/DDBJ databases">
        <title>Azospirillum oleiclasticum sp. nov, a nitrogen-fixing and heavy crude oil-emulsifying bacterium isolated from the crude oil of Yumen Oilfield.</title>
        <authorList>
            <person name="Wu D."/>
            <person name="Cai M."/>
            <person name="Zhang X."/>
        </authorList>
    </citation>
    <scope>NUCLEOTIDE SEQUENCE [LARGE SCALE GENOMIC DNA]</scope>
    <source>
        <strain evidence="5 6">ROY-1-1-2</strain>
    </source>
</reference>
<evidence type="ECO:0000313" key="5">
    <source>
        <dbReference type="EMBL" id="NYZ21258.1"/>
    </source>
</evidence>
<comment type="catalytic activity">
    <reaction evidence="4">
        <text>(6S)-5-formyl-5,6,7,8-tetrahydrofolate + ATP = (6R)-5,10-methenyltetrahydrofolate + ADP + phosphate</text>
        <dbReference type="Rhea" id="RHEA:10488"/>
        <dbReference type="ChEBI" id="CHEBI:30616"/>
        <dbReference type="ChEBI" id="CHEBI:43474"/>
        <dbReference type="ChEBI" id="CHEBI:57455"/>
        <dbReference type="ChEBI" id="CHEBI:57457"/>
        <dbReference type="ChEBI" id="CHEBI:456216"/>
        <dbReference type="EC" id="6.3.3.2"/>
    </reaction>
</comment>
<dbReference type="Proteomes" id="UP000584642">
    <property type="component" value="Unassembled WGS sequence"/>
</dbReference>
<keyword evidence="3 4" id="KW-0067">ATP-binding</keyword>
<dbReference type="Gene3D" id="3.40.50.10420">
    <property type="entry name" value="NagB/RpiA/CoA transferase-like"/>
    <property type="match status" value="1"/>
</dbReference>
<dbReference type="GO" id="GO:0030272">
    <property type="term" value="F:5-formyltetrahydrofolate cyclo-ligase activity"/>
    <property type="evidence" value="ECO:0007669"/>
    <property type="project" value="UniProtKB-EC"/>
</dbReference>
<evidence type="ECO:0000256" key="3">
    <source>
        <dbReference type="ARBA" id="ARBA00022840"/>
    </source>
</evidence>
<dbReference type="InterPro" id="IPR024185">
    <property type="entry name" value="FTHF_cligase-like_sf"/>
</dbReference>
<dbReference type="PANTHER" id="PTHR23407">
    <property type="entry name" value="ATPASE INHIBITOR/5-FORMYLTETRAHYDROFOLATE CYCLO-LIGASE"/>
    <property type="match status" value="1"/>
</dbReference>
<dbReference type="PIRSF" id="PIRSF006806">
    <property type="entry name" value="FTHF_cligase"/>
    <property type="match status" value="1"/>
</dbReference>
<evidence type="ECO:0000313" key="6">
    <source>
        <dbReference type="Proteomes" id="UP000584642"/>
    </source>
</evidence>
<comment type="caution">
    <text evidence="5">The sequence shown here is derived from an EMBL/GenBank/DDBJ whole genome shotgun (WGS) entry which is preliminary data.</text>
</comment>
<comment type="similarity">
    <text evidence="1 4">Belongs to the 5-formyltetrahydrofolate cyclo-ligase family.</text>
</comment>
<keyword evidence="6" id="KW-1185">Reference proteome</keyword>
<gene>
    <name evidence="5" type="ORF">HND93_16195</name>
</gene>
<dbReference type="PANTHER" id="PTHR23407:SF1">
    <property type="entry name" value="5-FORMYLTETRAHYDROFOLATE CYCLO-LIGASE"/>
    <property type="match status" value="1"/>
</dbReference>
<accession>A0ABX2TDN5</accession>
<keyword evidence="4" id="KW-0460">Magnesium</keyword>
<name>A0ABX2TDN5_9PROT</name>
<sequence length="188" mass="20234">MDDPAAAKAALRTRMKVVRDGLADPRAAKALHDRLLGVVPLPPGPVAGYWPLGSELDVLPLLRRLHGEGRAVALPVSGPRGTPLVFRSWEPDCQMAKGRYGIAECGEDRPVVVPAVLLVPMLAFDRAGHRLGYGAGYYDRTLAELRARGPVLAVGVAYAGQEVEAVPRGGYDEPLDWIVTEREALRLA</sequence>
<organism evidence="5 6">
    <name type="scientific">Azospirillum oleiclasticum</name>
    <dbReference type="NCBI Taxonomy" id="2735135"/>
    <lineage>
        <taxon>Bacteria</taxon>
        <taxon>Pseudomonadati</taxon>
        <taxon>Pseudomonadota</taxon>
        <taxon>Alphaproteobacteria</taxon>
        <taxon>Rhodospirillales</taxon>
        <taxon>Azospirillaceae</taxon>
        <taxon>Azospirillum</taxon>
    </lineage>
</organism>
<dbReference type="NCBIfam" id="TIGR02727">
    <property type="entry name" value="MTHFS_bact"/>
    <property type="match status" value="1"/>
</dbReference>
<evidence type="ECO:0000256" key="4">
    <source>
        <dbReference type="RuleBase" id="RU361279"/>
    </source>
</evidence>
<keyword evidence="2 4" id="KW-0547">Nucleotide-binding</keyword>
<dbReference type="EC" id="6.3.3.2" evidence="4"/>
<keyword evidence="4" id="KW-0479">Metal-binding</keyword>
<dbReference type="InterPro" id="IPR002698">
    <property type="entry name" value="FTHF_cligase"/>
</dbReference>
<dbReference type="Pfam" id="PF01812">
    <property type="entry name" value="5-FTHF_cyc-lig"/>
    <property type="match status" value="1"/>
</dbReference>
<proteinExistence type="inferred from homology"/>